<dbReference type="GO" id="GO:0006260">
    <property type="term" value="P:DNA replication"/>
    <property type="evidence" value="ECO:0007669"/>
    <property type="project" value="UniProtKB-KW"/>
</dbReference>
<dbReference type="Proteomes" id="UP000034001">
    <property type="component" value="Unassembled WGS sequence"/>
</dbReference>
<dbReference type="GO" id="GO:0042555">
    <property type="term" value="C:MCM complex"/>
    <property type="evidence" value="ECO:0007669"/>
    <property type="project" value="TreeGrafter"/>
</dbReference>
<evidence type="ECO:0000256" key="1">
    <source>
        <dbReference type="ARBA" id="ARBA00008010"/>
    </source>
</evidence>
<dbReference type="FunFam" id="3.40.50.300:FF:002469">
    <property type="entry name" value="Cell division control protein 21"/>
    <property type="match status" value="1"/>
</dbReference>
<dbReference type="PROSITE" id="PS50051">
    <property type="entry name" value="MCM_2"/>
    <property type="match status" value="1"/>
</dbReference>
<evidence type="ECO:0000256" key="5">
    <source>
        <dbReference type="ARBA" id="ARBA00023125"/>
    </source>
</evidence>
<gene>
    <name evidence="8" type="ORF">DU63_05840</name>
</gene>
<proteinExistence type="inferred from homology"/>
<dbReference type="Gene3D" id="3.40.50.300">
    <property type="entry name" value="P-loop containing nucleotide triphosphate hydrolases"/>
    <property type="match status" value="1"/>
</dbReference>
<feature type="domain" description="MCM C-terminal AAA(+) ATPase" evidence="7">
    <location>
        <begin position="26"/>
        <end position="232"/>
    </location>
</feature>
<dbReference type="InterPro" id="IPR001208">
    <property type="entry name" value="MCM_dom"/>
</dbReference>
<dbReference type="Pfam" id="PF17855">
    <property type="entry name" value="MCM_lid"/>
    <property type="match status" value="1"/>
</dbReference>
<dbReference type="InterPro" id="IPR027417">
    <property type="entry name" value="P-loop_NTPase"/>
</dbReference>
<name>A0A0F8HVH2_METMZ</name>
<comment type="similarity">
    <text evidence="1 6">Belongs to the MCM family.</text>
</comment>
<sequence>MAEVLVSVFTQSDEDEILELSIDPEIQNKVCRSIAPSIHGYEEEKEAISLLLFSGVRKELPDGTRRRGNINIALIGDPGVAKSQLVGCSADISPRGIFTSGKTVSSAGLTAAVVKDPLSSGWTLEGGAAVMASGGVLAIDEIGQAREEEKSALHEVMEQGRISISKAGIVATLRADCSVLAAGNPKDGYFDRYEPIPKQVGIPPALWSRFDLIFIIFDEPNPNYDAAISDHILRNHYLGGMIQNREHSNNSEILEKVIKQELQGIEAPIPKEMLKKYISYARTRVFPVSTDEAMEHIKEFYISIRKMKLNQNSPVPITVRSLEAAQRLAEASARMRLSNKITKQDAEFATKLIFRSLRDVGLDENGILDANLLNGQQSLNQRDKIRWIKGYLKEDRTEKDILDLMEVSHKVKKEQTQGLIKKLIEKNEIGLDPRGYLKVIR</sequence>
<evidence type="ECO:0000259" key="7">
    <source>
        <dbReference type="PROSITE" id="PS50051"/>
    </source>
</evidence>
<dbReference type="GO" id="GO:0003697">
    <property type="term" value="F:single-stranded DNA binding"/>
    <property type="evidence" value="ECO:0007669"/>
    <property type="project" value="TreeGrafter"/>
</dbReference>
<evidence type="ECO:0000256" key="6">
    <source>
        <dbReference type="RuleBase" id="RU004070"/>
    </source>
</evidence>
<dbReference type="EMBL" id="JJPO01000127">
    <property type="protein sequence ID" value="KKG70999.1"/>
    <property type="molecule type" value="Genomic_DNA"/>
</dbReference>
<protein>
    <recommendedName>
        <fullName evidence="7">MCM C-terminal AAA(+) ATPase domain-containing protein</fullName>
    </recommendedName>
</protein>
<dbReference type="AlphaFoldDB" id="A0A0F8HVH2"/>
<reference evidence="8 9" key="1">
    <citation type="journal article" date="2015" name="ISME J.">
        <title>Genomic and phenotypic differentiation among Methanosarcina mazei populations from Columbia River sediment.</title>
        <authorList>
            <person name="Youngblut N.D."/>
            <person name="Wirth J.S."/>
            <person name="Henriksen J.R."/>
            <person name="Smith M."/>
            <person name="Simon H."/>
            <person name="Metcalf W.W."/>
            <person name="Whitaker R.J."/>
        </authorList>
    </citation>
    <scope>NUCLEOTIDE SEQUENCE [LARGE SCALE GENOMIC DNA]</scope>
    <source>
        <strain evidence="8 9">3.H.A.2.1</strain>
    </source>
</reference>
<keyword evidence="4 6" id="KW-0067">ATP-binding</keyword>
<evidence type="ECO:0000313" key="9">
    <source>
        <dbReference type="Proteomes" id="UP000034001"/>
    </source>
</evidence>
<dbReference type="InterPro" id="IPR031327">
    <property type="entry name" value="MCM"/>
</dbReference>
<dbReference type="PATRIC" id="fig|2209.43.peg.1251"/>
<accession>A0A0F8HVH2</accession>
<dbReference type="GO" id="GO:0005524">
    <property type="term" value="F:ATP binding"/>
    <property type="evidence" value="ECO:0007669"/>
    <property type="project" value="UniProtKB-KW"/>
</dbReference>
<dbReference type="PRINTS" id="PR01657">
    <property type="entry name" value="MCMFAMILY"/>
</dbReference>
<organism evidence="8 9">
    <name type="scientific">Methanosarcina mazei</name>
    <name type="common">Methanosarcina frisia</name>
    <dbReference type="NCBI Taxonomy" id="2209"/>
    <lineage>
        <taxon>Archaea</taxon>
        <taxon>Methanobacteriati</taxon>
        <taxon>Methanobacteriota</taxon>
        <taxon>Stenosarchaea group</taxon>
        <taxon>Methanomicrobia</taxon>
        <taxon>Methanosarcinales</taxon>
        <taxon>Methanosarcinaceae</taxon>
        <taxon>Methanosarcina</taxon>
    </lineage>
</organism>
<dbReference type="SUPFAM" id="SSF52540">
    <property type="entry name" value="P-loop containing nucleoside triphosphate hydrolases"/>
    <property type="match status" value="1"/>
</dbReference>
<dbReference type="RefSeq" id="WP_052735530.1">
    <property type="nucleotide sequence ID" value="NZ_JJPO01000127.1"/>
</dbReference>
<evidence type="ECO:0000313" key="8">
    <source>
        <dbReference type="EMBL" id="KKG70999.1"/>
    </source>
</evidence>
<keyword evidence="5 6" id="KW-0238">DNA-binding</keyword>
<keyword evidence="2" id="KW-0235">DNA replication</keyword>
<evidence type="ECO:0000256" key="2">
    <source>
        <dbReference type="ARBA" id="ARBA00022705"/>
    </source>
</evidence>
<keyword evidence="3 6" id="KW-0547">Nucleotide-binding</keyword>
<dbReference type="PANTHER" id="PTHR11630:SF66">
    <property type="entry name" value="DNA REPLICATION LICENSING FACTOR MCM4"/>
    <property type="match status" value="1"/>
</dbReference>
<evidence type="ECO:0000256" key="3">
    <source>
        <dbReference type="ARBA" id="ARBA00022741"/>
    </source>
</evidence>
<evidence type="ECO:0000256" key="4">
    <source>
        <dbReference type="ARBA" id="ARBA00022840"/>
    </source>
</evidence>
<comment type="caution">
    <text evidence="8">The sequence shown here is derived from an EMBL/GenBank/DDBJ whole genome shotgun (WGS) entry which is preliminary data.</text>
</comment>
<dbReference type="InterPro" id="IPR041562">
    <property type="entry name" value="MCM_lid"/>
</dbReference>
<dbReference type="Pfam" id="PF00493">
    <property type="entry name" value="MCM"/>
    <property type="match status" value="1"/>
</dbReference>
<dbReference type="SMART" id="SM00350">
    <property type="entry name" value="MCM"/>
    <property type="match status" value="1"/>
</dbReference>
<dbReference type="PANTHER" id="PTHR11630">
    <property type="entry name" value="DNA REPLICATION LICENSING FACTOR MCM FAMILY MEMBER"/>
    <property type="match status" value="1"/>
</dbReference>
<dbReference type="GO" id="GO:0017116">
    <property type="term" value="F:single-stranded DNA helicase activity"/>
    <property type="evidence" value="ECO:0007669"/>
    <property type="project" value="TreeGrafter"/>
</dbReference>